<name>A0A7R8XCE8_9CRUS</name>
<dbReference type="InterPro" id="IPR027267">
    <property type="entry name" value="AH/BAR_dom_sf"/>
</dbReference>
<feature type="region of interest" description="Disordered" evidence="11">
    <location>
        <begin position="868"/>
        <end position="889"/>
    </location>
</feature>
<feature type="domain" description="Arf-GAP" evidence="14">
    <location>
        <begin position="422"/>
        <end position="542"/>
    </location>
</feature>
<keyword evidence="16" id="KW-1185">Reference proteome</keyword>
<evidence type="ECO:0000256" key="11">
    <source>
        <dbReference type="SAM" id="MobiDB-lite"/>
    </source>
</evidence>
<dbReference type="FunFam" id="2.30.29.30:FF:000322">
    <property type="entry name" value="Uncharacterized protein, isoform B"/>
    <property type="match status" value="1"/>
</dbReference>
<dbReference type="Proteomes" id="UP000677054">
    <property type="component" value="Unassembled WGS sequence"/>
</dbReference>
<dbReference type="SMART" id="SM00248">
    <property type="entry name" value="ANK"/>
    <property type="match status" value="3"/>
</dbReference>
<dbReference type="Gene3D" id="1.25.40.20">
    <property type="entry name" value="Ankyrin repeat-containing domain"/>
    <property type="match status" value="1"/>
</dbReference>
<evidence type="ECO:0000259" key="13">
    <source>
        <dbReference type="PROSITE" id="PS50003"/>
    </source>
</evidence>
<evidence type="ECO:0000256" key="8">
    <source>
        <dbReference type="PROSITE-ProRule" id="PRU00023"/>
    </source>
</evidence>
<dbReference type="InterPro" id="IPR036770">
    <property type="entry name" value="Ankyrin_rpt-contain_sf"/>
</dbReference>
<dbReference type="Pfam" id="PF00018">
    <property type="entry name" value="SH3_1"/>
    <property type="match status" value="1"/>
</dbReference>
<dbReference type="Gene3D" id="1.20.1270.60">
    <property type="entry name" value="Arfaptin homology (AH) domain/BAR domain"/>
    <property type="match status" value="1"/>
</dbReference>
<dbReference type="SUPFAM" id="SSF50044">
    <property type="entry name" value="SH3-domain"/>
    <property type="match status" value="1"/>
</dbReference>
<dbReference type="PROSITE" id="PS50002">
    <property type="entry name" value="SH3"/>
    <property type="match status" value="1"/>
</dbReference>
<dbReference type="PANTHER" id="PTHR45854:SF3">
    <property type="entry name" value="ARFGAP WITH SH3 DOMAIN, ANK REPEAT AND PH DOMAIN-CONTAINING PROTEIN"/>
    <property type="match status" value="1"/>
</dbReference>
<feature type="repeat" description="ANK" evidence="8">
    <location>
        <begin position="580"/>
        <end position="615"/>
    </location>
</feature>
<evidence type="ECO:0000259" key="14">
    <source>
        <dbReference type="PROSITE" id="PS50115"/>
    </source>
</evidence>
<evidence type="ECO:0000259" key="12">
    <source>
        <dbReference type="PROSITE" id="PS50002"/>
    </source>
</evidence>
<dbReference type="InterPro" id="IPR019137">
    <property type="entry name" value="Nck-associated_protein-1"/>
</dbReference>
<evidence type="ECO:0000256" key="6">
    <source>
        <dbReference type="ARBA" id="ARBA00022833"/>
    </source>
</evidence>
<dbReference type="Gene3D" id="2.30.29.30">
    <property type="entry name" value="Pleckstrin-homology domain (PH domain)/Phosphotyrosine-binding domain (PTB)"/>
    <property type="match status" value="1"/>
</dbReference>
<dbReference type="GO" id="GO:0005737">
    <property type="term" value="C:cytoplasm"/>
    <property type="evidence" value="ECO:0007669"/>
    <property type="project" value="UniProtKB-SubCell"/>
</dbReference>
<evidence type="ECO:0000256" key="4">
    <source>
        <dbReference type="ARBA" id="ARBA00022723"/>
    </source>
</evidence>
<dbReference type="PROSITE" id="PS50115">
    <property type="entry name" value="ARFGAP"/>
    <property type="match status" value="1"/>
</dbReference>
<dbReference type="PROSITE" id="PS50088">
    <property type="entry name" value="ANK_REPEAT"/>
    <property type="match status" value="2"/>
</dbReference>
<feature type="domain" description="PH" evidence="13">
    <location>
        <begin position="300"/>
        <end position="393"/>
    </location>
</feature>
<dbReference type="InterPro" id="IPR038508">
    <property type="entry name" value="ArfGAP_dom_sf"/>
</dbReference>
<sequence length="2014" mass="227146">MTEMREDYSSPTTSNFMSRMPQCRQIVSSLEETLDVDRESLTKMKKAVKAIYNSGNAHVDNELYLSQALERLGHIALSKDQEPDLGAALIKFSVVTKELSNLMKGLMHHLNNIILFPLDSLLKGDLRGVKGDLKRPFDKAMKDYETKYSKLEKEKKAQAKEAGLIRTEIMPAEVADEMEKERRLFQLHMCEYLIKVNEIKMKKGVELLQHLVEYYHAQSNYFQEGLKTMEHFGNYVAEMAGKLHRIRQQGDEERRQFLELRSLLRNSQALSSEKESGGMVVAQPSTGYSLHQLQGNKAHGTERIGYLFKKSDGKMRKVWQKRKCEVIEGYLCIRHSDESKPPSMVNLLTSQIKLIPDDRRCFDLVAYNRTYHFQGEDENDRDAWVSVLINSKERLLMHAFHSGGQQRPANDSVSASFVELQQQVVKQVMQLPGNDLCCDCSNTNDVTWLSTNFGVLICIECSGVHRDLGVHISRVQSLVLDNVGTAHLLVARAMSNVAFNDTMEATLRNGKPTPTSTMEERRTFIRAKYVDKKYVLRTTVDSRELLTDLEQAVVSRHLYMLLQAWGEGADISAPLPSRPNRETALHIAVEQEDGSSLHIVDFLVQNSPDLNVHTAVGDTSLHVAANRGQTECIKLLLRSGADPNVENAEGHTPLNIARDKGYDTCAELVQHALANKKSMFENVSCDWAISQDEASTDLSDEETMVDTTRPGSVTPAGSEVNVTQKGHVMSQRSTSRSSSVSVVEQGNSGGADILYPGSSIEGKKSINTGSLKKRAAPRPPPSSTSSTDRSYPLKTPPDPSLSPGSGVPGHRRSPSGAAIDASTGPGRGVPMAGARQVLPSVPVPGNYLQLRHTGRHVTDLLNGQGLPLADVEEKPPTLPLPRQTPDSRQRARKCRALYDCDADNEDELSFREGDIIFITNTETDDENWLEGQLERDPLQKGLFPVSFVHMLNLALQFAKMALIPTQQKLAEKLTILNDRGLGMLTRIYNIKKACGDPKFKPSFLSDKGLDSTVKTVVKRFPNIDIKGVGFHPLSIVLIQNNLSPIRADVLKSLALYYNTFVDLLDLRDHISELFTIMDACAVHLDIGLNYDMTKGYLDLMATYVSLMLLLARVEDRKAVLGLYNAAHEMTHNQGDPSFPRLGQMILDFEQPLKKLSEEFFTHSRLLLEAIASLHQVYPKRNLSSEQLRSQGLLSVLRDANQMLTPSRNEVVPNLPCEFLSVDVMDRWIICGYRSCQIGLVLCHQHILSPTFSELWTQALQGGWVISLFRDELWPVHLEILAFFESIKGYGKRVGEVKEAYNTALANSARVHRERRKFLRSILKEQALIFTDQPGLLGPKAMMVLTGLSLARDEVLWLIRHHENLPSARQAKNKTSLEDLVDRHLPELLFYMEELRQLVRKYSQVLQRYYIQYLSQYDAVTLNLEMQNVVCGEDESLLLTSLFNTISNLSVKQVEEGEVFDLRGLRMDWHRLQAYASSGKAPFTLREHPNLARLLTTIASHSRFIDALDQLLRHHIRERSVSVVNQFLDEMSKEAKNIITAICDEQCTLSDRLLPKHSATSIAQQVNKKKREKMRRIAAETNKPGLESYRKTREALTTMDKMHMALTELCFALNYCPTITVWDYTFAPREFLFTHLESRFARALVGMVMYNGETAEIAKPSELLSSVRAYMSILQTVENHVLIDITRVFNSVLLQQTQMLDSHGERTIASLYSTWYSEVLLRRVSAGHIVYSPAQKAFVSTSNEGAFPFNAEEFSDRNVLDNKEALLHLRTHFDKPEEMKEYSKKLTEVDSVMKRMTIIGVILGFRRLVQEALEDVLFDRIPFLMSSILDFRLDPTSQPDSLMGNIKLQRTTKVDFSFLVNAETSAGGGELDDYLVSCLLMVFVAVSIPRLARWETSMYRPQLEAHGNNVHCLALAVNEVFPALFTLHGHGDIEDRLKEFLALASSSLLRLGQDPEKESAKHRESIYLLLDLVVKESSFLSMDLLESCFPYPLIRTAYNAVYRQHGPNSLLPIPS</sequence>
<dbReference type="InterPro" id="IPR001849">
    <property type="entry name" value="PH_domain"/>
</dbReference>
<keyword evidence="4" id="KW-0479">Metal-binding</keyword>
<evidence type="ECO:0000256" key="10">
    <source>
        <dbReference type="PROSITE-ProRule" id="PRU00288"/>
    </source>
</evidence>
<dbReference type="FunFam" id="1.25.40.20:FF:000006">
    <property type="entry name" value="Arf-GAP with SH3 domain, ANK repeat and PH domain-containing protein 2"/>
    <property type="match status" value="1"/>
</dbReference>
<dbReference type="SUPFAM" id="SSF57863">
    <property type="entry name" value="ArfGap/RecO-like zinc finger"/>
    <property type="match status" value="1"/>
</dbReference>
<dbReference type="PANTHER" id="PTHR45854">
    <property type="entry name" value="ASAP FAMILY MEMBER"/>
    <property type="match status" value="1"/>
</dbReference>
<dbReference type="Gene3D" id="2.30.30.40">
    <property type="entry name" value="SH3 Domains"/>
    <property type="match status" value="1"/>
</dbReference>
<dbReference type="SMART" id="SM00326">
    <property type="entry name" value="SH3"/>
    <property type="match status" value="1"/>
</dbReference>
<reference evidence="15" key="1">
    <citation type="submission" date="2020-11" db="EMBL/GenBank/DDBJ databases">
        <authorList>
            <person name="Tran Van P."/>
        </authorList>
    </citation>
    <scope>NUCLEOTIDE SEQUENCE</scope>
</reference>
<comment type="subcellular location">
    <subcellularLocation>
        <location evidence="1">Cytoplasm</location>
    </subcellularLocation>
</comment>
<evidence type="ECO:0000313" key="16">
    <source>
        <dbReference type="Proteomes" id="UP000677054"/>
    </source>
</evidence>
<protein>
    <submittedName>
        <fullName evidence="15">Uncharacterized protein</fullName>
    </submittedName>
</protein>
<feature type="repeat" description="ANK" evidence="8">
    <location>
        <begin position="616"/>
        <end position="648"/>
    </location>
</feature>
<keyword evidence="7 8" id="KW-0040">ANK repeat</keyword>
<dbReference type="EMBL" id="CAJPEV010000486">
    <property type="protein sequence ID" value="CAG0885765.1"/>
    <property type="molecule type" value="Genomic_DNA"/>
</dbReference>
<proteinExistence type="predicted"/>
<dbReference type="SMART" id="SM00233">
    <property type="entry name" value="PH"/>
    <property type="match status" value="1"/>
</dbReference>
<evidence type="ECO:0000256" key="7">
    <source>
        <dbReference type="ARBA" id="ARBA00023043"/>
    </source>
</evidence>
<keyword evidence="2 9" id="KW-0728">SH3 domain</keyword>
<dbReference type="Pfam" id="PF12796">
    <property type="entry name" value="Ank_2"/>
    <property type="match status" value="1"/>
</dbReference>
<feature type="compositionally biased region" description="Low complexity" evidence="11">
    <location>
        <begin position="728"/>
        <end position="743"/>
    </location>
</feature>
<dbReference type="InterPro" id="IPR002110">
    <property type="entry name" value="Ankyrin_rpt"/>
</dbReference>
<keyword evidence="10" id="KW-0863">Zinc-finger</keyword>
<evidence type="ECO:0000256" key="3">
    <source>
        <dbReference type="ARBA" id="ARBA00022490"/>
    </source>
</evidence>
<dbReference type="PROSITE" id="PS50003">
    <property type="entry name" value="PH_DOMAIN"/>
    <property type="match status" value="1"/>
</dbReference>
<dbReference type="Gene3D" id="1.25.40.950">
    <property type="match status" value="1"/>
</dbReference>
<dbReference type="Pfam" id="PF00169">
    <property type="entry name" value="PH"/>
    <property type="match status" value="1"/>
</dbReference>
<dbReference type="InterPro" id="IPR004148">
    <property type="entry name" value="BAR_dom"/>
</dbReference>
<dbReference type="EMBL" id="LR900003">
    <property type="protein sequence ID" value="CAD7243726.1"/>
    <property type="molecule type" value="Genomic_DNA"/>
</dbReference>
<feature type="domain" description="SH3" evidence="12">
    <location>
        <begin position="889"/>
        <end position="953"/>
    </location>
</feature>
<dbReference type="GO" id="GO:0005096">
    <property type="term" value="F:GTPase activator activity"/>
    <property type="evidence" value="ECO:0007669"/>
    <property type="project" value="InterPro"/>
</dbReference>
<dbReference type="InterPro" id="IPR037278">
    <property type="entry name" value="ARFGAP/RecO"/>
</dbReference>
<evidence type="ECO:0000313" key="15">
    <source>
        <dbReference type="EMBL" id="CAD7243726.1"/>
    </source>
</evidence>
<feature type="region of interest" description="Disordered" evidence="11">
    <location>
        <begin position="694"/>
        <end position="833"/>
    </location>
</feature>
<dbReference type="SUPFAM" id="SSF103657">
    <property type="entry name" value="BAR/IMD domain-like"/>
    <property type="match status" value="1"/>
</dbReference>
<evidence type="ECO:0000256" key="9">
    <source>
        <dbReference type="PROSITE-ProRule" id="PRU00192"/>
    </source>
</evidence>
<dbReference type="Pfam" id="PF09735">
    <property type="entry name" value="Nckap1"/>
    <property type="match status" value="2"/>
</dbReference>
<dbReference type="InterPro" id="IPR001164">
    <property type="entry name" value="ArfGAP_dom"/>
</dbReference>
<keyword evidence="3" id="KW-0963">Cytoplasm</keyword>
<dbReference type="InterPro" id="IPR037844">
    <property type="entry name" value="PH_ASAP"/>
</dbReference>
<dbReference type="PROSITE" id="PS50297">
    <property type="entry name" value="ANK_REP_REGION"/>
    <property type="match status" value="1"/>
</dbReference>
<dbReference type="SUPFAM" id="SSF48403">
    <property type="entry name" value="Ankyrin repeat"/>
    <property type="match status" value="1"/>
</dbReference>
<dbReference type="InterPro" id="IPR043593">
    <property type="entry name" value="ASAP"/>
</dbReference>
<dbReference type="CDD" id="cd07604">
    <property type="entry name" value="BAR_ASAPs"/>
    <property type="match status" value="1"/>
</dbReference>
<dbReference type="PRINTS" id="PR00405">
    <property type="entry name" value="REVINTRACTNG"/>
</dbReference>
<dbReference type="Pfam" id="PF01412">
    <property type="entry name" value="ArfGap"/>
    <property type="match status" value="1"/>
</dbReference>
<organism evidence="15">
    <name type="scientific">Darwinula stevensoni</name>
    <dbReference type="NCBI Taxonomy" id="69355"/>
    <lineage>
        <taxon>Eukaryota</taxon>
        <taxon>Metazoa</taxon>
        <taxon>Ecdysozoa</taxon>
        <taxon>Arthropoda</taxon>
        <taxon>Crustacea</taxon>
        <taxon>Oligostraca</taxon>
        <taxon>Ostracoda</taxon>
        <taxon>Podocopa</taxon>
        <taxon>Podocopida</taxon>
        <taxon>Darwinulocopina</taxon>
        <taxon>Darwinuloidea</taxon>
        <taxon>Darwinulidae</taxon>
        <taxon>Darwinula</taxon>
    </lineage>
</organism>
<feature type="compositionally biased region" description="Acidic residues" evidence="11">
    <location>
        <begin position="694"/>
        <end position="704"/>
    </location>
</feature>
<dbReference type="CDD" id="cd08834">
    <property type="entry name" value="ArfGap_ASAP"/>
    <property type="match status" value="1"/>
</dbReference>
<accession>A0A7R8XCE8</accession>
<dbReference type="Pfam" id="PF16746">
    <property type="entry name" value="BAR_3"/>
    <property type="match status" value="1"/>
</dbReference>
<dbReference type="GO" id="GO:0008270">
    <property type="term" value="F:zinc ion binding"/>
    <property type="evidence" value="ECO:0007669"/>
    <property type="project" value="UniProtKB-KW"/>
</dbReference>
<dbReference type="InterPro" id="IPR036028">
    <property type="entry name" value="SH3-like_dom_sf"/>
</dbReference>
<dbReference type="SUPFAM" id="SSF50729">
    <property type="entry name" value="PH domain-like"/>
    <property type="match status" value="1"/>
</dbReference>
<dbReference type="CDD" id="cd13251">
    <property type="entry name" value="PH_ASAP"/>
    <property type="match status" value="1"/>
</dbReference>
<dbReference type="InterPro" id="IPR001452">
    <property type="entry name" value="SH3_domain"/>
</dbReference>
<dbReference type="Gene3D" id="1.10.220.150">
    <property type="entry name" value="Arf GTPase activating protein"/>
    <property type="match status" value="1"/>
</dbReference>
<keyword evidence="6" id="KW-0862">Zinc</keyword>
<dbReference type="SMART" id="SM00105">
    <property type="entry name" value="ArfGap"/>
    <property type="match status" value="1"/>
</dbReference>
<evidence type="ECO:0000256" key="1">
    <source>
        <dbReference type="ARBA" id="ARBA00004496"/>
    </source>
</evidence>
<gene>
    <name evidence="15" type="ORF">DSTB1V02_LOCUS3640</name>
</gene>
<evidence type="ECO:0000256" key="2">
    <source>
        <dbReference type="ARBA" id="ARBA00022443"/>
    </source>
</evidence>
<evidence type="ECO:0000256" key="5">
    <source>
        <dbReference type="ARBA" id="ARBA00022737"/>
    </source>
</evidence>
<keyword evidence="5" id="KW-0677">Repeat</keyword>
<dbReference type="InterPro" id="IPR011993">
    <property type="entry name" value="PH-like_dom_sf"/>
</dbReference>
<dbReference type="OrthoDB" id="548214at2759"/>